<name>A0A026W003_OOCBI</name>
<protein>
    <recommendedName>
        <fullName evidence="5">RNA polymerase II nuclear localization protein SLC7A6OS</fullName>
    </recommendedName>
</protein>
<dbReference type="Proteomes" id="UP000053097">
    <property type="component" value="Unassembled WGS sequence"/>
</dbReference>
<organism evidence="2 4">
    <name type="scientific">Ooceraea biroi</name>
    <name type="common">Clonal raider ant</name>
    <name type="synonym">Cerapachys biroi</name>
    <dbReference type="NCBI Taxonomy" id="2015173"/>
    <lineage>
        <taxon>Eukaryota</taxon>
        <taxon>Metazoa</taxon>
        <taxon>Ecdysozoa</taxon>
        <taxon>Arthropoda</taxon>
        <taxon>Hexapoda</taxon>
        <taxon>Insecta</taxon>
        <taxon>Pterygota</taxon>
        <taxon>Neoptera</taxon>
        <taxon>Endopterygota</taxon>
        <taxon>Hymenoptera</taxon>
        <taxon>Apocrita</taxon>
        <taxon>Aculeata</taxon>
        <taxon>Formicoidea</taxon>
        <taxon>Formicidae</taxon>
        <taxon>Dorylinae</taxon>
        <taxon>Ooceraea</taxon>
    </lineage>
</organism>
<accession>A0A026W003</accession>
<dbReference type="OrthoDB" id="6255506at2759"/>
<evidence type="ECO:0000313" key="2">
    <source>
        <dbReference type="EMBL" id="EZA49225.1"/>
    </source>
</evidence>
<feature type="compositionally biased region" description="Acidic residues" evidence="1">
    <location>
        <begin position="266"/>
        <end position="275"/>
    </location>
</feature>
<gene>
    <name evidence="3" type="ORF">DMN91_001355</name>
    <name evidence="2" type="ORF">X777_12521</name>
</gene>
<evidence type="ECO:0008006" key="5">
    <source>
        <dbReference type="Google" id="ProtNLM"/>
    </source>
</evidence>
<reference evidence="2 4" key="1">
    <citation type="journal article" date="2014" name="Curr. Biol.">
        <title>The genome of the clonal raider ant Cerapachys biroi.</title>
        <authorList>
            <person name="Oxley P.R."/>
            <person name="Ji L."/>
            <person name="Fetter-Pruneda I."/>
            <person name="McKenzie S.K."/>
            <person name="Li C."/>
            <person name="Hu H."/>
            <person name="Zhang G."/>
            <person name="Kronauer D.J."/>
        </authorList>
    </citation>
    <scope>NUCLEOTIDE SEQUENCE [LARGE SCALE GENOMIC DNA]</scope>
</reference>
<dbReference type="EMBL" id="QOIP01000001">
    <property type="protein sequence ID" value="RLU27551.1"/>
    <property type="molecule type" value="Genomic_DNA"/>
</dbReference>
<reference evidence="3" key="2">
    <citation type="journal article" date="2018" name="Genome Res.">
        <title>The genomic architecture and molecular evolution of ant odorant receptors.</title>
        <authorList>
            <person name="McKenzie S.K."/>
            <person name="Kronauer D.J.C."/>
        </authorList>
    </citation>
    <scope>NUCLEOTIDE SEQUENCE [LARGE SCALE GENOMIC DNA]</scope>
    <source>
        <strain evidence="3">Clonal line C1</strain>
    </source>
</reference>
<dbReference type="Proteomes" id="UP000279307">
    <property type="component" value="Chromosome 1"/>
</dbReference>
<keyword evidence="4" id="KW-1185">Reference proteome</keyword>
<dbReference type="InterPro" id="IPR040218">
    <property type="entry name" value="SLC7A6OS"/>
</dbReference>
<feature type="region of interest" description="Disordered" evidence="1">
    <location>
        <begin position="259"/>
        <end position="290"/>
    </location>
</feature>
<dbReference type="PANTHER" id="PTHR31196">
    <property type="entry name" value="RNA POLYMERASE II NUCLEAR LOCALIZATION PROTEIN SLC7A6OS-RELATED"/>
    <property type="match status" value="1"/>
</dbReference>
<dbReference type="AlphaFoldDB" id="A0A026W003"/>
<reference evidence="3" key="3">
    <citation type="submission" date="2018-07" db="EMBL/GenBank/DDBJ databases">
        <authorList>
            <person name="Mckenzie S.K."/>
            <person name="Kronauer D.J.C."/>
        </authorList>
    </citation>
    <scope>NUCLEOTIDE SEQUENCE</scope>
    <source>
        <strain evidence="3">Clonal line C1</strain>
    </source>
</reference>
<proteinExistence type="predicted"/>
<evidence type="ECO:0000313" key="4">
    <source>
        <dbReference type="Proteomes" id="UP000053097"/>
    </source>
</evidence>
<evidence type="ECO:0000256" key="1">
    <source>
        <dbReference type="SAM" id="MobiDB-lite"/>
    </source>
</evidence>
<sequence length="290" mass="33115">MTTVLRVKRRSSELPSDSLMLSFLAKRRKLDSPDDSDVCVLPAETIAQFAGTLKDPTEDVMQHLATFLSDVNTENVKGIKRPIDNDNVANTSRKICKCANSESTRGRYKVISCHPLSTVSEEKFENKCTTLVEIEDCWSHAFDQNSEKDTEKEQEIEQYVYDLYYAQADVGLEQNDIWVQEYMYECDYESNESRYDSENENSESNPRNDYPDTDPDCSGKGYNSESSFDAVSDDDLYGESATDRRYFSSSYNDYRHIVQNYNTDSSSEEENDGDESFGNLLSSEEEDDGN</sequence>
<dbReference type="EMBL" id="KK107534">
    <property type="protein sequence ID" value="EZA49225.1"/>
    <property type="molecule type" value="Genomic_DNA"/>
</dbReference>
<dbReference type="STRING" id="2015173.A0A026W003"/>
<feature type="region of interest" description="Disordered" evidence="1">
    <location>
        <begin position="190"/>
        <end position="238"/>
    </location>
</feature>
<evidence type="ECO:0000313" key="3">
    <source>
        <dbReference type="EMBL" id="RLU27551.1"/>
    </source>
</evidence>
<dbReference type="PANTHER" id="PTHR31196:SF2">
    <property type="entry name" value="RNA POLYMERASE II NUCLEAR LOCALIZATION PROTEIN SLC7A6OS-RELATED"/>
    <property type="match status" value="1"/>
</dbReference>
<dbReference type="OMA" id="KCANSES"/>